<dbReference type="AlphaFoldDB" id="A0A9P0GZQ6"/>
<dbReference type="PANTHER" id="PTHR21386">
    <property type="entry name" value="INSCUTEABLE"/>
    <property type="match status" value="1"/>
</dbReference>
<reference evidence="3" key="1">
    <citation type="submission" date="2022-01" db="EMBL/GenBank/DDBJ databases">
        <authorList>
            <person name="King R."/>
        </authorList>
    </citation>
    <scope>NUCLEOTIDE SEQUENCE</scope>
</reference>
<dbReference type="GO" id="GO:0045176">
    <property type="term" value="P:apical protein localization"/>
    <property type="evidence" value="ECO:0007669"/>
    <property type="project" value="TreeGrafter"/>
</dbReference>
<dbReference type="OrthoDB" id="5796379at2759"/>
<evidence type="ECO:0000259" key="2">
    <source>
        <dbReference type="Pfam" id="PF19427"/>
    </source>
</evidence>
<dbReference type="GO" id="GO:0008356">
    <property type="term" value="P:asymmetric cell division"/>
    <property type="evidence" value="ECO:0007669"/>
    <property type="project" value="InterPro"/>
</dbReference>
<dbReference type="EMBL" id="OV725078">
    <property type="protein sequence ID" value="CAH1393674.1"/>
    <property type="molecule type" value="Genomic_DNA"/>
</dbReference>
<gene>
    <name evidence="3" type="ORF">NEZAVI_LOCUS4302</name>
</gene>
<dbReference type="Pfam" id="PF19427">
    <property type="entry name" value="Insc_C"/>
    <property type="match status" value="1"/>
</dbReference>
<feature type="domain" description="Protein inscuteable homologue C-terminal" evidence="2">
    <location>
        <begin position="213"/>
        <end position="570"/>
    </location>
</feature>
<proteinExistence type="predicted"/>
<accession>A0A9P0GZQ6</accession>
<dbReference type="CDD" id="cd21966">
    <property type="entry name" value="INSC_LBD"/>
    <property type="match status" value="1"/>
</dbReference>
<sequence length="577" mass="63515">MNIEKASTPQPSLSETSHKSQDSGFSDSEGHGTVLANYCGAKRCDDSDNRSSCDDLSTLPPPAHSSTPKTKEHMIKRCQMEERIYCSREWNSPVKLWLSEVRYLCDPECTSSLQSKPITAGTNENVTRTTSYVVNTIRSLHRQLSSVCSKLNLLYRKINKGNLKGSGRQFERITQRMVNILSEHNEKYTEDFDCSGLQIAFSTLNSREKDVPNLKSIMKTVALLFSKKVEQILLNYIKMLIDLLKNEKSPSSLAIILSGIGSLGLHVSHLADLMAYCSGISHLLSVFVNCSSPAVHTAALNILSTICCTPDSVRQFENSGGVELLSDILTDTTKGEAEYCGAVSLLVQVTAPWLEITVQNMEKQLEPLIASITRLISQSQSSEMLLLCAAALANISCIEPKSIWPLVYCSSTGTLLKAVRILGPKASIFLKEQAVTLLANMSGVKEILPHLTQNRAVPALLCFLQVSLSPLQSSAEKDATFRVQHKAVIALSRLCNDSEAAMQVAELQGVSRLVRLCKEENERNNNDSVLACCLVTLRKITKHCGLDAVKSLNASELVEPELFESILLYSSKCFEMK</sequence>
<evidence type="ECO:0000313" key="3">
    <source>
        <dbReference type="EMBL" id="CAH1393674.1"/>
    </source>
</evidence>
<dbReference type="PANTHER" id="PTHR21386:SF0">
    <property type="entry name" value="PROTEIN INSCUTEABLE HOMOLOG"/>
    <property type="match status" value="1"/>
</dbReference>
<dbReference type="Gene3D" id="1.25.10.10">
    <property type="entry name" value="Leucine-rich Repeat Variant"/>
    <property type="match status" value="1"/>
</dbReference>
<dbReference type="InterPro" id="IPR038205">
    <property type="entry name" value="INSC_LBD_sf"/>
</dbReference>
<dbReference type="GO" id="GO:0008093">
    <property type="term" value="F:cytoskeletal anchor activity"/>
    <property type="evidence" value="ECO:0007669"/>
    <property type="project" value="TreeGrafter"/>
</dbReference>
<dbReference type="InterPro" id="IPR011989">
    <property type="entry name" value="ARM-like"/>
</dbReference>
<feature type="compositionally biased region" description="Polar residues" evidence="1">
    <location>
        <begin position="1"/>
        <end position="15"/>
    </location>
</feature>
<organism evidence="3 4">
    <name type="scientific">Nezara viridula</name>
    <name type="common">Southern green stink bug</name>
    <name type="synonym">Cimex viridulus</name>
    <dbReference type="NCBI Taxonomy" id="85310"/>
    <lineage>
        <taxon>Eukaryota</taxon>
        <taxon>Metazoa</taxon>
        <taxon>Ecdysozoa</taxon>
        <taxon>Arthropoda</taxon>
        <taxon>Hexapoda</taxon>
        <taxon>Insecta</taxon>
        <taxon>Pterygota</taxon>
        <taxon>Neoptera</taxon>
        <taxon>Paraneoptera</taxon>
        <taxon>Hemiptera</taxon>
        <taxon>Heteroptera</taxon>
        <taxon>Panheteroptera</taxon>
        <taxon>Pentatomomorpha</taxon>
        <taxon>Pentatomoidea</taxon>
        <taxon>Pentatomidae</taxon>
        <taxon>Pentatominae</taxon>
        <taxon>Nezara</taxon>
    </lineage>
</organism>
<evidence type="ECO:0000313" key="4">
    <source>
        <dbReference type="Proteomes" id="UP001152798"/>
    </source>
</evidence>
<dbReference type="InterPro" id="IPR045789">
    <property type="entry name" value="Insc_C"/>
</dbReference>
<evidence type="ECO:0000256" key="1">
    <source>
        <dbReference type="SAM" id="MobiDB-lite"/>
    </source>
</evidence>
<dbReference type="Gene3D" id="6.20.200.10">
    <property type="entry name" value="Inscuteable LGN-binding domain"/>
    <property type="match status" value="1"/>
</dbReference>
<dbReference type="SUPFAM" id="SSF48371">
    <property type="entry name" value="ARM repeat"/>
    <property type="match status" value="1"/>
</dbReference>
<dbReference type="GO" id="GO:0045179">
    <property type="term" value="C:apical cortex"/>
    <property type="evidence" value="ECO:0007669"/>
    <property type="project" value="TreeGrafter"/>
</dbReference>
<name>A0A9P0GZQ6_NEZVI</name>
<keyword evidence="4" id="KW-1185">Reference proteome</keyword>
<dbReference type="Proteomes" id="UP001152798">
    <property type="component" value="Chromosome 2"/>
</dbReference>
<dbReference type="InterPro" id="IPR016024">
    <property type="entry name" value="ARM-type_fold"/>
</dbReference>
<feature type="region of interest" description="Disordered" evidence="1">
    <location>
        <begin position="1"/>
        <end position="29"/>
    </location>
</feature>
<protein>
    <recommendedName>
        <fullName evidence="2">Protein inscuteable homologue C-terminal domain-containing protein</fullName>
    </recommendedName>
</protein>
<dbReference type="GO" id="GO:0009786">
    <property type="term" value="P:regulation of asymmetric cell division"/>
    <property type="evidence" value="ECO:0007669"/>
    <property type="project" value="TreeGrafter"/>
</dbReference>
<feature type="region of interest" description="Disordered" evidence="1">
    <location>
        <begin position="51"/>
        <end position="72"/>
    </location>
</feature>
<dbReference type="InterPro" id="IPR039921">
    <property type="entry name" value="Inscuteable"/>
</dbReference>
<dbReference type="GO" id="GO:0000132">
    <property type="term" value="P:establishment of mitotic spindle orientation"/>
    <property type="evidence" value="ECO:0007669"/>
    <property type="project" value="TreeGrafter"/>
</dbReference>